<evidence type="ECO:0000256" key="6">
    <source>
        <dbReference type="ARBA" id="ARBA00022786"/>
    </source>
</evidence>
<dbReference type="PANTHER" id="PTHR22770:SF47">
    <property type="entry name" value="E3 UBIQUITIN-PROTEIN LIGASE RNF216"/>
    <property type="match status" value="1"/>
</dbReference>
<feature type="region of interest" description="Disordered" evidence="8">
    <location>
        <begin position="23"/>
        <end position="45"/>
    </location>
</feature>
<dbReference type="EMBL" id="JH795878">
    <property type="protein sequence ID" value="EJT97149.1"/>
    <property type="molecule type" value="Genomic_DNA"/>
</dbReference>
<keyword evidence="6" id="KW-0833">Ubl conjugation pathway</keyword>
<evidence type="ECO:0000313" key="11">
    <source>
        <dbReference type="Proteomes" id="UP000030653"/>
    </source>
</evidence>
<dbReference type="InterPro" id="IPR044066">
    <property type="entry name" value="TRIAD_supradom"/>
</dbReference>
<name>M5FQU3_DACPD</name>
<reference evidence="10 11" key="1">
    <citation type="journal article" date="2012" name="Science">
        <title>The Paleozoic origin of enzymatic lignin decomposition reconstructed from 31 fungal genomes.</title>
        <authorList>
            <person name="Floudas D."/>
            <person name="Binder M."/>
            <person name="Riley R."/>
            <person name="Barry K."/>
            <person name="Blanchette R.A."/>
            <person name="Henrissat B."/>
            <person name="Martinez A.T."/>
            <person name="Otillar R."/>
            <person name="Spatafora J.W."/>
            <person name="Yadav J.S."/>
            <person name="Aerts A."/>
            <person name="Benoit I."/>
            <person name="Boyd A."/>
            <person name="Carlson A."/>
            <person name="Copeland A."/>
            <person name="Coutinho P.M."/>
            <person name="de Vries R.P."/>
            <person name="Ferreira P."/>
            <person name="Findley K."/>
            <person name="Foster B."/>
            <person name="Gaskell J."/>
            <person name="Glotzer D."/>
            <person name="Gorecki P."/>
            <person name="Heitman J."/>
            <person name="Hesse C."/>
            <person name="Hori C."/>
            <person name="Igarashi K."/>
            <person name="Jurgens J.A."/>
            <person name="Kallen N."/>
            <person name="Kersten P."/>
            <person name="Kohler A."/>
            <person name="Kuees U."/>
            <person name="Kumar T.K.A."/>
            <person name="Kuo A."/>
            <person name="LaButti K."/>
            <person name="Larrondo L.F."/>
            <person name="Lindquist E."/>
            <person name="Ling A."/>
            <person name="Lombard V."/>
            <person name="Lucas S."/>
            <person name="Lundell T."/>
            <person name="Martin R."/>
            <person name="McLaughlin D.J."/>
            <person name="Morgenstern I."/>
            <person name="Morin E."/>
            <person name="Murat C."/>
            <person name="Nagy L.G."/>
            <person name="Nolan M."/>
            <person name="Ohm R.A."/>
            <person name="Patyshakuliyeva A."/>
            <person name="Rokas A."/>
            <person name="Ruiz-Duenas F.J."/>
            <person name="Sabat G."/>
            <person name="Salamov A."/>
            <person name="Samejima M."/>
            <person name="Schmutz J."/>
            <person name="Slot J.C."/>
            <person name="St John F."/>
            <person name="Stenlid J."/>
            <person name="Sun H."/>
            <person name="Sun S."/>
            <person name="Syed K."/>
            <person name="Tsang A."/>
            <person name="Wiebenga A."/>
            <person name="Young D."/>
            <person name="Pisabarro A."/>
            <person name="Eastwood D.C."/>
            <person name="Martin F."/>
            <person name="Cullen D."/>
            <person name="Grigoriev I.V."/>
            <person name="Hibbett D.S."/>
        </authorList>
    </citation>
    <scope>NUCLEOTIDE SEQUENCE [LARGE SCALE GENOMIC DNA]</scope>
    <source>
        <strain evidence="10 11">DJM-731 SS1</strain>
    </source>
</reference>
<keyword evidence="3" id="KW-0479">Metal-binding</keyword>
<dbReference type="InterPro" id="IPR051628">
    <property type="entry name" value="LUBAC_E3_Ligases"/>
</dbReference>
<evidence type="ECO:0000256" key="7">
    <source>
        <dbReference type="ARBA" id="ARBA00022833"/>
    </source>
</evidence>
<organism evidence="10 11">
    <name type="scientific">Dacryopinax primogenitus (strain DJM 731)</name>
    <name type="common">Brown rot fungus</name>
    <dbReference type="NCBI Taxonomy" id="1858805"/>
    <lineage>
        <taxon>Eukaryota</taxon>
        <taxon>Fungi</taxon>
        <taxon>Dikarya</taxon>
        <taxon>Basidiomycota</taxon>
        <taxon>Agaricomycotina</taxon>
        <taxon>Dacrymycetes</taxon>
        <taxon>Dacrymycetales</taxon>
        <taxon>Dacrymycetaceae</taxon>
        <taxon>Dacryopinax</taxon>
    </lineage>
</organism>
<keyword evidence="5" id="KW-0863">Zinc-finger</keyword>
<dbReference type="InterPro" id="IPR047544">
    <property type="entry name" value="RING-HC_RBR_RNF216"/>
</dbReference>
<dbReference type="CDD" id="cd16630">
    <property type="entry name" value="RING-HC_RBR_RNF216"/>
    <property type="match status" value="1"/>
</dbReference>
<dbReference type="STRING" id="1858805.M5FQU3"/>
<dbReference type="Pfam" id="PF26200">
    <property type="entry name" value="Rcat_RNF216"/>
    <property type="match status" value="1"/>
</dbReference>
<keyword evidence="11" id="KW-1185">Reference proteome</keyword>
<dbReference type="Gene3D" id="1.20.120.1750">
    <property type="match status" value="1"/>
</dbReference>
<dbReference type="AlphaFoldDB" id="M5FQU3"/>
<protein>
    <recommendedName>
        <fullName evidence="9">RING-type domain-containing protein</fullName>
    </recommendedName>
</protein>
<evidence type="ECO:0000256" key="8">
    <source>
        <dbReference type="SAM" id="MobiDB-lite"/>
    </source>
</evidence>
<evidence type="ECO:0000256" key="3">
    <source>
        <dbReference type="ARBA" id="ARBA00022723"/>
    </source>
</evidence>
<feature type="compositionally biased region" description="Pro residues" evidence="8">
    <location>
        <begin position="353"/>
        <end position="365"/>
    </location>
</feature>
<keyword evidence="2" id="KW-0808">Transferase</keyword>
<dbReference type="CDD" id="cd20339">
    <property type="entry name" value="BRcat_RBR_RNF216"/>
    <property type="match status" value="1"/>
</dbReference>
<dbReference type="CDD" id="cd20353">
    <property type="entry name" value="Rcat_RBR_RNF216"/>
    <property type="match status" value="1"/>
</dbReference>
<keyword evidence="7" id="KW-0862">Zinc</keyword>
<evidence type="ECO:0000256" key="4">
    <source>
        <dbReference type="ARBA" id="ARBA00022737"/>
    </source>
</evidence>
<feature type="domain" description="RING-type" evidence="9">
    <location>
        <begin position="85"/>
        <end position="297"/>
    </location>
</feature>
<dbReference type="Proteomes" id="UP000030653">
    <property type="component" value="Unassembled WGS sequence"/>
</dbReference>
<evidence type="ECO:0000256" key="1">
    <source>
        <dbReference type="ARBA" id="ARBA00004906"/>
    </source>
</evidence>
<dbReference type="InterPro" id="IPR047545">
    <property type="entry name" value="BRcat_RBR_RNF216"/>
</dbReference>
<dbReference type="RefSeq" id="XP_040624047.1">
    <property type="nucleotide sequence ID" value="XM_040775969.1"/>
</dbReference>
<sequence>MEQCNFFYAPTHLRLLRESQSEALPYTPKGRPTPSKIKGKGKATFDPDFESEREWLLLKIGADKLKADEELAEKLNEEEYVANGEGLECGCCFGEYAFDKMVQCAEGHLFCRDCARRQAEERLGLRQTDLLCMDQSDCNAPFPETEIARFLTEKSLNLYHRIKQGKEIEKAGLVGLESCPFCDYACVIENDEEKLFRCENEECLVISCRKCKKTDHLPKTCKEAEDDLRLNARHMVEEAMSNALMRKCPKCHHPFVKEGGCNKMTCNQCRTLSCYRCRRVIQGYDHFSERPGQPRYGEAGAVRDPSKCPLWDIDLEKLHADEVTAAARKAQEEILSTDDNIQIVKQDLEVDLPKPPPPPPGPGPGQPGYNGGVLPAEFMEHVLPMPIPQALPIVVPPPIHHAPFPAQHQYHYHAIVQYAPMHAVAVIHQGIQPII</sequence>
<dbReference type="OMA" id="VISCRKC"/>
<dbReference type="PANTHER" id="PTHR22770">
    <property type="entry name" value="UBIQUITIN CONJUGATING ENZYME 7 INTERACTING PROTEIN-RELATED"/>
    <property type="match status" value="1"/>
</dbReference>
<evidence type="ECO:0000313" key="10">
    <source>
        <dbReference type="EMBL" id="EJT97149.1"/>
    </source>
</evidence>
<evidence type="ECO:0000259" key="9">
    <source>
        <dbReference type="PROSITE" id="PS51873"/>
    </source>
</evidence>
<keyword evidence="4" id="KW-0677">Repeat</keyword>
<evidence type="ECO:0000256" key="5">
    <source>
        <dbReference type="ARBA" id="ARBA00022771"/>
    </source>
</evidence>
<dbReference type="InterPro" id="IPR047546">
    <property type="entry name" value="Rcat_RBR_RNF216"/>
</dbReference>
<dbReference type="OrthoDB" id="10009520at2759"/>
<comment type="pathway">
    <text evidence="1">Protein modification; protein ubiquitination.</text>
</comment>
<dbReference type="GO" id="GO:0008270">
    <property type="term" value="F:zinc ion binding"/>
    <property type="evidence" value="ECO:0007669"/>
    <property type="project" value="UniProtKB-KW"/>
</dbReference>
<gene>
    <name evidence="10" type="ORF">DACRYDRAFT_72456</name>
</gene>
<feature type="region of interest" description="Disordered" evidence="8">
    <location>
        <begin position="350"/>
        <end position="371"/>
    </location>
</feature>
<dbReference type="PROSITE" id="PS51873">
    <property type="entry name" value="TRIAD"/>
    <property type="match status" value="1"/>
</dbReference>
<dbReference type="HOGENOM" id="CLU_009961_0_0_1"/>
<dbReference type="GO" id="GO:0016740">
    <property type="term" value="F:transferase activity"/>
    <property type="evidence" value="ECO:0007669"/>
    <property type="project" value="UniProtKB-KW"/>
</dbReference>
<dbReference type="Pfam" id="PF26191">
    <property type="entry name" value="RING-HC_RBR_RNF216"/>
    <property type="match status" value="1"/>
</dbReference>
<dbReference type="SUPFAM" id="SSF57850">
    <property type="entry name" value="RING/U-box"/>
    <property type="match status" value="2"/>
</dbReference>
<evidence type="ECO:0000256" key="2">
    <source>
        <dbReference type="ARBA" id="ARBA00022679"/>
    </source>
</evidence>
<accession>M5FQU3</accession>
<proteinExistence type="predicted"/>
<feature type="non-terminal residue" evidence="10">
    <location>
        <position position="1"/>
    </location>
</feature>
<dbReference type="GeneID" id="63691031"/>